<dbReference type="AlphaFoldDB" id="A0A402CW15"/>
<sequence>MDAAQTLFEQFKVRGQALVDELIDEGTQESLILDFKAARENKAPMLEDDRKTLAEAISGFANSDGGIIVWGVDCRKGPHPDDPDIAQSKKPIGNISRWLSDLNSYTPQVVSPAPIGIEHFIILEDRSQDSGYAVTYVPKSDGMPHMAIAKKKDQYCYFLRSGASFIKMEAYMVADRFGRRPSPQLNLHARVYVGMEMRSGGKHTREYKLVIGIENNGRGLAVYPSIRIQPLSPLQFWKYGIDGNGHHGLPRVKDSGSQGASQYFAGGISDVIHAGTVREITTLIYEANLLAPELISQTNLSMQYQLYCDGFAQSGVLEFCLGDVLSNGTVIAGTND</sequence>
<dbReference type="EMBL" id="AP025739">
    <property type="protein sequence ID" value="BDI33990.1"/>
    <property type="molecule type" value="Genomic_DNA"/>
</dbReference>
<name>A0A402CW15_9BACT</name>
<accession>A0A402CW15</accession>
<dbReference type="Gene3D" id="3.30.950.30">
    <property type="entry name" value="Schlafen, AAA domain"/>
    <property type="match status" value="1"/>
</dbReference>
<organism evidence="2 3">
    <name type="scientific">Capsulimonas corticalis</name>
    <dbReference type="NCBI Taxonomy" id="2219043"/>
    <lineage>
        <taxon>Bacteria</taxon>
        <taxon>Bacillati</taxon>
        <taxon>Armatimonadota</taxon>
        <taxon>Armatimonadia</taxon>
        <taxon>Capsulimonadales</taxon>
        <taxon>Capsulimonadaceae</taxon>
        <taxon>Capsulimonas</taxon>
    </lineage>
</organism>
<evidence type="ECO:0000313" key="2">
    <source>
        <dbReference type="EMBL" id="BDI33990.1"/>
    </source>
</evidence>
<gene>
    <name evidence="2" type="ORF">CCAX7_60410</name>
</gene>
<evidence type="ECO:0000313" key="3">
    <source>
        <dbReference type="Proteomes" id="UP000287394"/>
    </source>
</evidence>
<dbReference type="OrthoDB" id="517998at2"/>
<reference evidence="2 3" key="1">
    <citation type="journal article" date="2019" name="Int. J. Syst. Evol. Microbiol.">
        <title>Capsulimonas corticalis gen. nov., sp. nov., an aerobic capsulated bacterium, of a novel bacterial order, Capsulimonadales ord. nov., of the class Armatimonadia of the phylum Armatimonadetes.</title>
        <authorList>
            <person name="Li J."/>
            <person name="Kudo C."/>
            <person name="Tonouchi A."/>
        </authorList>
    </citation>
    <scope>NUCLEOTIDE SEQUENCE [LARGE SCALE GENOMIC DNA]</scope>
    <source>
        <strain evidence="2 3">AX-7</strain>
    </source>
</reference>
<feature type="domain" description="Schlafen AlbA-2" evidence="1">
    <location>
        <begin position="29"/>
        <end position="76"/>
    </location>
</feature>
<dbReference type="Pfam" id="PF04326">
    <property type="entry name" value="SLFN_AlbA_2"/>
    <property type="match status" value="1"/>
</dbReference>
<protein>
    <recommendedName>
        <fullName evidence="1">Schlafen AlbA-2 domain-containing protein</fullName>
    </recommendedName>
</protein>
<evidence type="ECO:0000259" key="1">
    <source>
        <dbReference type="Pfam" id="PF04326"/>
    </source>
</evidence>
<dbReference type="InterPro" id="IPR038461">
    <property type="entry name" value="Schlafen_AlbA_2_dom_sf"/>
</dbReference>
<proteinExistence type="predicted"/>
<dbReference type="InterPro" id="IPR007421">
    <property type="entry name" value="Schlafen_AlbA_2_dom"/>
</dbReference>
<dbReference type="KEGG" id="ccot:CCAX7_60410"/>
<dbReference type="RefSeq" id="WP_119321545.1">
    <property type="nucleotide sequence ID" value="NZ_AP025739.1"/>
</dbReference>
<dbReference type="Proteomes" id="UP000287394">
    <property type="component" value="Chromosome"/>
</dbReference>
<keyword evidence="3" id="KW-1185">Reference proteome</keyword>